<dbReference type="Gene3D" id="3.60.10.10">
    <property type="entry name" value="Endonuclease/exonuclease/phosphatase"/>
    <property type="match status" value="1"/>
</dbReference>
<name>A0AA38HQP4_9CUCU</name>
<dbReference type="GO" id="GO:0071897">
    <property type="term" value="P:DNA biosynthetic process"/>
    <property type="evidence" value="ECO:0007669"/>
    <property type="project" value="UniProtKB-ARBA"/>
</dbReference>
<dbReference type="InterPro" id="IPR043502">
    <property type="entry name" value="DNA/RNA_pol_sf"/>
</dbReference>
<sequence length="936" mass="108328">MHALKNFIETDNIQVLGLTETKTKREIKIPRFTTYHRPSIMNNARGTALIISNKIPSTRHDLPPNLANLEAIAVNVLIANISITIICHYNPPQEALSSLLFEYASHLPNAILMGDFNSRHIDFGDTSTNSNGRKLVNYLTNFPIYRLENRHPTFISHKGQSIIDHIIISETLTPKFNLQCQIGTTVTSPHLPLTAQLLLPAPQPPATYITIDDIKHADWAKYKQHISENLPPINITRDTHEIDRQITLLTDTITAAKELAIPRKHIPKNKRPLPTRILNLIKQKRQIYREITRTRNPQLKTHFNRLNAQIRRDINQFREEQWSNTCAKLDYRNGKQYWDKFKLLTGQKTQTTTHLIQNNTFLSTPEDKSNAFAQTLQQIHEISLDPNFNHDFFNLVSEEVQDFRDQPFHPLALLNMHVPDNNEDLTDDISLQEVESRIKCLKNSKAPGPDQIKAIFLKNLPPTALQALANIYNSCLNASYFPTSWKQASTIMIPKPGKDPRSPLSYRPISLLNISGKIFEKILTNRLTYFLETNNIIPQQQFGFRSQRSTLNPILELHTDSTRFANLKECTIAVFLDIERAFDKVWHDGLIYKLIKLQINPKFIILLDSFLHNRSCRVKVQNFHSQPVNIRAGVPQGSALSPILYSIYCSDFPITDTPRTKTRMFADDTAFWTSHRDPERATSTIQEALRRYETWANNWRVKPNALKSQSICMTYPGATSKRYKFQHSRLTLHDEQIPQHKTVRYLGITFSENCSLIPDLENSLKKIRNRSNLLYLIRGRIRGCNPETIKYTYNSFIRPIIDYRATLYATLPNRAIHRLTTCERKILRRAYRLHPRYPSEHVYQRTKATPIRDRLKTLQQKYVKRTLTSNNTIAIENLHTSYKYPAANNRLLHRLPRVPKNKFKHAPTALLETLYPDLPQALQELVDHTPISLRGR</sequence>
<dbReference type="InterPro" id="IPR005135">
    <property type="entry name" value="Endo/exonuclease/phosphatase"/>
</dbReference>
<keyword evidence="3" id="KW-1185">Reference proteome</keyword>
<dbReference type="SUPFAM" id="SSF56672">
    <property type="entry name" value="DNA/RNA polymerases"/>
    <property type="match status" value="1"/>
</dbReference>
<feature type="domain" description="Reverse transcriptase" evidence="1">
    <location>
        <begin position="474"/>
        <end position="750"/>
    </location>
</feature>
<protein>
    <recommendedName>
        <fullName evidence="1">Reverse transcriptase domain-containing protein</fullName>
    </recommendedName>
</protein>
<proteinExistence type="predicted"/>
<dbReference type="PROSITE" id="PS50878">
    <property type="entry name" value="RT_POL"/>
    <property type="match status" value="1"/>
</dbReference>
<dbReference type="SUPFAM" id="SSF56219">
    <property type="entry name" value="DNase I-like"/>
    <property type="match status" value="1"/>
</dbReference>
<dbReference type="Proteomes" id="UP001168821">
    <property type="component" value="Unassembled WGS sequence"/>
</dbReference>
<dbReference type="PANTHER" id="PTHR19446">
    <property type="entry name" value="REVERSE TRANSCRIPTASES"/>
    <property type="match status" value="1"/>
</dbReference>
<evidence type="ECO:0000313" key="3">
    <source>
        <dbReference type="Proteomes" id="UP001168821"/>
    </source>
</evidence>
<dbReference type="InterPro" id="IPR000477">
    <property type="entry name" value="RT_dom"/>
</dbReference>
<dbReference type="InterPro" id="IPR036691">
    <property type="entry name" value="Endo/exonu/phosph_ase_sf"/>
</dbReference>
<dbReference type="EMBL" id="JALNTZ010000009">
    <property type="protein sequence ID" value="KAJ3641929.1"/>
    <property type="molecule type" value="Genomic_DNA"/>
</dbReference>
<evidence type="ECO:0000313" key="2">
    <source>
        <dbReference type="EMBL" id="KAJ3641929.1"/>
    </source>
</evidence>
<reference evidence="2" key="1">
    <citation type="journal article" date="2023" name="G3 (Bethesda)">
        <title>Whole genome assemblies of Zophobas morio and Tenebrio molitor.</title>
        <authorList>
            <person name="Kaur S."/>
            <person name="Stinson S.A."/>
            <person name="diCenzo G.C."/>
        </authorList>
    </citation>
    <scope>NUCLEOTIDE SEQUENCE</scope>
    <source>
        <strain evidence="2">QUZm001</strain>
    </source>
</reference>
<comment type="caution">
    <text evidence="2">The sequence shown here is derived from an EMBL/GenBank/DDBJ whole genome shotgun (WGS) entry which is preliminary data.</text>
</comment>
<organism evidence="2 3">
    <name type="scientific">Zophobas morio</name>
    <dbReference type="NCBI Taxonomy" id="2755281"/>
    <lineage>
        <taxon>Eukaryota</taxon>
        <taxon>Metazoa</taxon>
        <taxon>Ecdysozoa</taxon>
        <taxon>Arthropoda</taxon>
        <taxon>Hexapoda</taxon>
        <taxon>Insecta</taxon>
        <taxon>Pterygota</taxon>
        <taxon>Neoptera</taxon>
        <taxon>Endopterygota</taxon>
        <taxon>Coleoptera</taxon>
        <taxon>Polyphaga</taxon>
        <taxon>Cucujiformia</taxon>
        <taxon>Tenebrionidae</taxon>
        <taxon>Zophobas</taxon>
    </lineage>
</organism>
<gene>
    <name evidence="2" type="ORF">Zmor_028399</name>
</gene>
<dbReference type="Pfam" id="PF00078">
    <property type="entry name" value="RVT_1"/>
    <property type="match status" value="1"/>
</dbReference>
<dbReference type="AlphaFoldDB" id="A0AA38HQP4"/>
<dbReference type="CDD" id="cd01650">
    <property type="entry name" value="RT_nLTR_like"/>
    <property type="match status" value="1"/>
</dbReference>
<dbReference type="GO" id="GO:0003824">
    <property type="term" value="F:catalytic activity"/>
    <property type="evidence" value="ECO:0007669"/>
    <property type="project" value="InterPro"/>
</dbReference>
<dbReference type="Pfam" id="PF14529">
    <property type="entry name" value="Exo_endo_phos_2"/>
    <property type="match status" value="1"/>
</dbReference>
<accession>A0AA38HQP4</accession>
<evidence type="ECO:0000259" key="1">
    <source>
        <dbReference type="PROSITE" id="PS50878"/>
    </source>
</evidence>